<evidence type="ECO:0000313" key="2">
    <source>
        <dbReference type="EMBL" id="KAF8398952.1"/>
    </source>
</evidence>
<dbReference type="InterPro" id="IPR002939">
    <property type="entry name" value="DnaJ_C"/>
</dbReference>
<dbReference type="PANTHER" id="PTHR43096:SF26">
    <property type="entry name" value="CR-TYPE DOMAIN-CONTAINING PROTEIN"/>
    <property type="match status" value="1"/>
</dbReference>
<protein>
    <recommendedName>
        <fullName evidence="1">Chaperone DnaJ C-terminal domain-containing protein</fullName>
    </recommendedName>
</protein>
<comment type="caution">
    <text evidence="2">The sequence shown here is derived from an EMBL/GenBank/DDBJ whole genome shotgun (WGS) entry which is preliminary data.</text>
</comment>
<name>A0A834Z3G7_TETSI</name>
<dbReference type="EMBL" id="JABCRI010000010">
    <property type="protein sequence ID" value="KAF8398952.1"/>
    <property type="molecule type" value="Genomic_DNA"/>
</dbReference>
<dbReference type="AlphaFoldDB" id="A0A834Z3G7"/>
<accession>A0A834Z3G7</accession>
<dbReference type="GO" id="GO:0042026">
    <property type="term" value="P:protein refolding"/>
    <property type="evidence" value="ECO:0007669"/>
    <property type="project" value="TreeGrafter"/>
</dbReference>
<dbReference type="GO" id="GO:0009535">
    <property type="term" value="C:chloroplast thylakoid membrane"/>
    <property type="evidence" value="ECO:0007669"/>
    <property type="project" value="TreeGrafter"/>
</dbReference>
<dbReference type="GO" id="GO:0051082">
    <property type="term" value="F:unfolded protein binding"/>
    <property type="evidence" value="ECO:0007669"/>
    <property type="project" value="InterPro"/>
</dbReference>
<dbReference type="InterPro" id="IPR008971">
    <property type="entry name" value="HSP40/DnaJ_pept-bd"/>
</dbReference>
<dbReference type="Proteomes" id="UP000655225">
    <property type="component" value="Unassembled WGS sequence"/>
</dbReference>
<dbReference type="Pfam" id="PF01556">
    <property type="entry name" value="DnaJ_C"/>
    <property type="match status" value="1"/>
</dbReference>
<evidence type="ECO:0000313" key="3">
    <source>
        <dbReference type="Proteomes" id="UP000655225"/>
    </source>
</evidence>
<dbReference type="PANTHER" id="PTHR43096">
    <property type="entry name" value="DNAJ HOMOLOG 1, MITOCHONDRIAL-RELATED"/>
    <property type="match status" value="1"/>
</dbReference>
<dbReference type="OrthoDB" id="10256793at2759"/>
<evidence type="ECO:0000259" key="1">
    <source>
        <dbReference type="Pfam" id="PF01556"/>
    </source>
</evidence>
<reference evidence="2 3" key="1">
    <citation type="submission" date="2020-04" db="EMBL/GenBank/DDBJ databases">
        <title>Plant Genome Project.</title>
        <authorList>
            <person name="Zhang R.-G."/>
        </authorList>
    </citation>
    <scope>NUCLEOTIDE SEQUENCE [LARGE SCALE GENOMIC DNA]</scope>
    <source>
        <strain evidence="2">YNK0</strain>
        <tissue evidence="2">Leaf</tissue>
    </source>
</reference>
<gene>
    <name evidence="2" type="ORF">HHK36_014817</name>
</gene>
<proteinExistence type="predicted"/>
<keyword evidence="3" id="KW-1185">Reference proteome</keyword>
<sequence>MGSRLKRLAIESKLFDLQKIEMQDGELIKVLEHGRKGGIHTLWVPKEVVGWLKIKPSVGKVGKNTRSGVPMVHEFSEIEDDLPIAEPEDRLFMVVKAGVMEPSPVFLNDKEPNQMGLVETVEGLRDLQIPSGIQPGDTIKLSYMGIPNIKKPSVRGDHCFIVNVQIPKDISFPDLLKAWFETRSSSSSLAIPVFTLVSCTLKKIHAFIGLTFSMVSSEDQTPNNLDCHVPCSRSSLQSESSLVYDAEHVLVEKLASLRASCKDFSIQSNGTLEGELENHEMRNQRNHASSKGSRQVASLWSSIKNFLGFIRASCYNYGTVHIFPLKQQKNGVKAFCEDNNTNQETEDPVLGFSKPIERTVEMHIRILIPEWRNIGTDINGE</sequence>
<dbReference type="Gene3D" id="2.60.260.20">
    <property type="entry name" value="Urease metallochaperone UreE, N-terminal domain"/>
    <property type="match status" value="1"/>
</dbReference>
<organism evidence="2 3">
    <name type="scientific">Tetracentron sinense</name>
    <name type="common">Spur-leaf</name>
    <dbReference type="NCBI Taxonomy" id="13715"/>
    <lineage>
        <taxon>Eukaryota</taxon>
        <taxon>Viridiplantae</taxon>
        <taxon>Streptophyta</taxon>
        <taxon>Embryophyta</taxon>
        <taxon>Tracheophyta</taxon>
        <taxon>Spermatophyta</taxon>
        <taxon>Magnoliopsida</taxon>
        <taxon>Trochodendrales</taxon>
        <taxon>Trochodendraceae</taxon>
        <taxon>Tetracentron</taxon>
    </lineage>
</organism>
<dbReference type="SUPFAM" id="SSF49493">
    <property type="entry name" value="HSP40/DnaJ peptide-binding domain"/>
    <property type="match status" value="1"/>
</dbReference>
<feature type="domain" description="Chaperone DnaJ C-terminal" evidence="1">
    <location>
        <begin position="118"/>
        <end position="167"/>
    </location>
</feature>